<name>A0A098EA75_9ZZZZ</name>
<dbReference type="PANTHER" id="PTHR42966:SF1">
    <property type="entry name" value="SIALIC ACID SYNTHASE"/>
    <property type="match status" value="1"/>
</dbReference>
<dbReference type="EC" id="2.5.1.57" evidence="2"/>
<dbReference type="PANTHER" id="PTHR42966">
    <property type="entry name" value="N-ACETYLNEURAMINATE SYNTHASE"/>
    <property type="match status" value="1"/>
</dbReference>
<accession>A0A098EA75</accession>
<dbReference type="InterPro" id="IPR036732">
    <property type="entry name" value="AFP_Neu5c_C_sf"/>
</dbReference>
<protein>
    <submittedName>
        <fullName evidence="2">Sialic acid synthase</fullName>
        <ecNumber evidence="2">2.5.1.56</ecNumber>
        <ecNumber evidence="2">2.5.1.57</ecNumber>
    </submittedName>
</protein>
<feature type="domain" description="AFP-like" evidence="1">
    <location>
        <begin position="290"/>
        <end position="348"/>
    </location>
</feature>
<keyword evidence="2" id="KW-0808">Transferase</keyword>
<dbReference type="InterPro" id="IPR051690">
    <property type="entry name" value="PseI-like"/>
</dbReference>
<evidence type="ECO:0000259" key="1">
    <source>
        <dbReference type="PROSITE" id="PS50844"/>
    </source>
</evidence>
<gene>
    <name evidence="2" type="primary">NANS</name>
    <name evidence="2" type="ORF">MSIBF_A290007</name>
</gene>
<dbReference type="SUPFAM" id="SSF51569">
    <property type="entry name" value="Aldolase"/>
    <property type="match status" value="1"/>
</dbReference>
<organism evidence="2">
    <name type="scientific">groundwater metagenome</name>
    <dbReference type="NCBI Taxonomy" id="717931"/>
    <lineage>
        <taxon>unclassified sequences</taxon>
        <taxon>metagenomes</taxon>
        <taxon>ecological metagenomes</taxon>
    </lineage>
</organism>
<dbReference type="InterPro" id="IPR006190">
    <property type="entry name" value="SAF_AFP_Neu5Ac"/>
</dbReference>
<dbReference type="InterPro" id="IPR013132">
    <property type="entry name" value="PseI/NeuA/B-like_N"/>
</dbReference>
<dbReference type="EC" id="2.5.1.56" evidence="2"/>
<dbReference type="SUPFAM" id="SSF51269">
    <property type="entry name" value="AFP III-like domain"/>
    <property type="match status" value="1"/>
</dbReference>
<reference evidence="2" key="1">
    <citation type="submission" date="2014-09" db="EMBL/GenBank/DDBJ databases">
        <authorList>
            <person name="Probst J Alexander"/>
        </authorList>
    </citation>
    <scope>NUCLEOTIDE SEQUENCE</scope>
</reference>
<proteinExistence type="predicted"/>
<dbReference type="GO" id="GO:0016051">
    <property type="term" value="P:carbohydrate biosynthetic process"/>
    <property type="evidence" value="ECO:0007669"/>
    <property type="project" value="InterPro"/>
</dbReference>
<dbReference type="Gene3D" id="3.20.20.70">
    <property type="entry name" value="Aldolase class I"/>
    <property type="match status" value="1"/>
</dbReference>
<evidence type="ECO:0000313" key="2">
    <source>
        <dbReference type="EMBL" id="CEG12903.1"/>
    </source>
</evidence>
<dbReference type="GO" id="GO:0050462">
    <property type="term" value="F:N-acetylneuraminate synthase activity"/>
    <property type="evidence" value="ECO:0007669"/>
    <property type="project" value="UniProtKB-EC"/>
</dbReference>
<dbReference type="GO" id="GO:0047444">
    <property type="term" value="F:N-acylneuraminate-9-phosphate synthase activity"/>
    <property type="evidence" value="ECO:0007669"/>
    <property type="project" value="UniProtKB-EC"/>
</dbReference>
<dbReference type="EMBL" id="CCXY01000212">
    <property type="protein sequence ID" value="CEG12903.1"/>
    <property type="molecule type" value="Genomic_DNA"/>
</dbReference>
<sequence>MIKLQTKKITRDSEPFVIAEIGHNHQGSLEKAKEMVLNAKFCGADAVKFQRRNNKKLYTKALYNQIYDNPNSFGNTYGEHREALELSNDELIELKKYCEETNMEFMCTAFDFDSVDFLESIGINSYKIASGDLTSLPLVEYIAKLKKPIFISTGAATLDEVCEAYELILRYHDQICILQCTAGYPAEYDTLNLNVITTYLKKFPKAIIGYSGHDPGILATSIARILGATVFEKHFTLNRAWKGTDHKFSLEPRGLQLVVRDLKRIDSALGSYEKKVLDSEKNAKRKMGKSLYYSHECKAGTIILEDDIAIKCPFEEVPASEFKNFIGKKLLVDVKEDDTLNYKQFEFDKCSMK</sequence>
<dbReference type="Pfam" id="PF03102">
    <property type="entry name" value="NeuB"/>
    <property type="match status" value="1"/>
</dbReference>
<dbReference type="CDD" id="cd11615">
    <property type="entry name" value="SAF_NeuB_like"/>
    <property type="match status" value="1"/>
</dbReference>
<dbReference type="InterPro" id="IPR013785">
    <property type="entry name" value="Aldolase_TIM"/>
</dbReference>
<dbReference type="PROSITE" id="PS50844">
    <property type="entry name" value="AFP_LIKE"/>
    <property type="match status" value="1"/>
</dbReference>
<dbReference type="AlphaFoldDB" id="A0A098EA75"/>
<dbReference type="Gene3D" id="3.90.1210.10">
    <property type="entry name" value="Antifreeze-like/N-acetylneuraminic acid synthase C-terminal domain"/>
    <property type="match status" value="1"/>
</dbReference>
<dbReference type="InterPro" id="IPR057736">
    <property type="entry name" value="SAF_PseI/NeuA/NeuB"/>
</dbReference>